<evidence type="ECO:0000256" key="5">
    <source>
        <dbReference type="ARBA" id="ARBA00022553"/>
    </source>
</evidence>
<evidence type="ECO:0000256" key="12">
    <source>
        <dbReference type="ARBA" id="ARBA00023012"/>
    </source>
</evidence>
<keyword evidence="12" id="KW-0902">Two-component regulatory system</keyword>
<comment type="catalytic activity">
    <reaction evidence="1">
        <text>ATP + protein L-histidine = ADP + protein N-phospho-L-histidine.</text>
        <dbReference type="EC" id="2.7.13.3"/>
    </reaction>
</comment>
<dbReference type="FunFam" id="3.30.565.10:FF:000006">
    <property type="entry name" value="Sensor histidine kinase WalK"/>
    <property type="match status" value="1"/>
</dbReference>
<dbReference type="CDD" id="cd00082">
    <property type="entry name" value="HisKA"/>
    <property type="match status" value="1"/>
</dbReference>
<dbReference type="EMBL" id="RJVG01000003">
    <property type="protein sequence ID" value="ROR29364.1"/>
    <property type="molecule type" value="Genomic_DNA"/>
</dbReference>
<evidence type="ECO:0000256" key="4">
    <source>
        <dbReference type="ARBA" id="ARBA00022475"/>
    </source>
</evidence>
<accession>A0A3N1XRS8</accession>
<dbReference type="GO" id="GO:0005886">
    <property type="term" value="C:plasma membrane"/>
    <property type="evidence" value="ECO:0007669"/>
    <property type="project" value="UniProtKB-SubCell"/>
</dbReference>
<evidence type="ECO:0000256" key="11">
    <source>
        <dbReference type="ARBA" id="ARBA00022989"/>
    </source>
</evidence>
<name>A0A3N1XRS8_9FIRM</name>
<keyword evidence="6" id="KW-0808">Transferase</keyword>
<dbReference type="InterPro" id="IPR005467">
    <property type="entry name" value="His_kinase_dom"/>
</dbReference>
<comment type="subcellular location">
    <subcellularLocation>
        <location evidence="2">Cell membrane</location>
        <topology evidence="2">Multi-pass membrane protein</topology>
    </subcellularLocation>
</comment>
<dbReference type="PANTHER" id="PTHR45528">
    <property type="entry name" value="SENSOR HISTIDINE KINASE CPXA"/>
    <property type="match status" value="1"/>
</dbReference>
<dbReference type="RefSeq" id="WP_123608804.1">
    <property type="nucleotide sequence ID" value="NZ_RJVG01000003.1"/>
</dbReference>
<evidence type="ECO:0000256" key="10">
    <source>
        <dbReference type="ARBA" id="ARBA00022840"/>
    </source>
</evidence>
<dbReference type="InterPro" id="IPR003594">
    <property type="entry name" value="HATPase_dom"/>
</dbReference>
<dbReference type="SUPFAM" id="SSF47384">
    <property type="entry name" value="Homodimeric domain of signal transducing histidine kinase"/>
    <property type="match status" value="1"/>
</dbReference>
<dbReference type="Pfam" id="PF02518">
    <property type="entry name" value="HATPase_c"/>
    <property type="match status" value="1"/>
</dbReference>
<dbReference type="Proteomes" id="UP000273083">
    <property type="component" value="Unassembled WGS sequence"/>
</dbReference>
<dbReference type="InterPro" id="IPR036890">
    <property type="entry name" value="HATPase_C_sf"/>
</dbReference>
<dbReference type="PROSITE" id="PS50885">
    <property type="entry name" value="HAMP"/>
    <property type="match status" value="1"/>
</dbReference>
<keyword evidence="10" id="KW-0067">ATP-binding</keyword>
<dbReference type="AlphaFoldDB" id="A0A3N1XRS8"/>
<dbReference type="InterPro" id="IPR003661">
    <property type="entry name" value="HisK_dim/P_dom"/>
</dbReference>
<keyword evidence="9" id="KW-0418">Kinase</keyword>
<dbReference type="SMART" id="SM00388">
    <property type="entry name" value="HisKA"/>
    <property type="match status" value="1"/>
</dbReference>
<dbReference type="SUPFAM" id="SSF55874">
    <property type="entry name" value="ATPase domain of HSP90 chaperone/DNA topoisomerase II/histidine kinase"/>
    <property type="match status" value="1"/>
</dbReference>
<keyword evidence="13 14" id="KW-0472">Membrane</keyword>
<evidence type="ECO:0000256" key="6">
    <source>
        <dbReference type="ARBA" id="ARBA00022679"/>
    </source>
</evidence>
<dbReference type="CDD" id="cd06225">
    <property type="entry name" value="HAMP"/>
    <property type="match status" value="1"/>
</dbReference>
<dbReference type="PRINTS" id="PR00344">
    <property type="entry name" value="BCTRLSENSOR"/>
</dbReference>
<evidence type="ECO:0000313" key="18">
    <source>
        <dbReference type="Proteomes" id="UP000273083"/>
    </source>
</evidence>
<evidence type="ECO:0000256" key="14">
    <source>
        <dbReference type="SAM" id="Phobius"/>
    </source>
</evidence>
<keyword evidence="5" id="KW-0597">Phosphoprotein</keyword>
<dbReference type="Gene3D" id="3.30.565.10">
    <property type="entry name" value="Histidine kinase-like ATPase, C-terminal domain"/>
    <property type="match status" value="1"/>
</dbReference>
<evidence type="ECO:0000256" key="13">
    <source>
        <dbReference type="ARBA" id="ARBA00023136"/>
    </source>
</evidence>
<sequence>MKQGSLLKNQIAMNLFIIIIMFGGLLFSIKEYNEYTESVFFNKARILAADQLSEISKCFIKGKFEYRKDISLEYPFVVVDLKGEIIYSEKPSYVIGDRVTINEFIQIDQSLFENDKSIVKTTFAIVKEEGTVGFAAFFLPREKIIKASKERIIWNIFKGMVIGIILVSFILMFHSLYMKKRLLLPVKEMIESSKAIIKGNYDVKVIKAKENSVMSDDIDKLSYNFELMRDELKAKMERERELTRSQKELISCISHDLKTPISTIKAYSEGLRDGMAAEPEKVQKYANIIVDKTEVLTKMISDLLEHSNAEINQLTITPREQYMNEFLENLVKEIKGVVEHHSMDFYYNNNISNMLVSFDEQRITQVITNLVDNSLKYGKKDNGKIGIDVYLKDHESFIAISVWDNGNGIPVHDIPYIFNKFYRGEKSRNMSVPGSGLGLSICKYIVEKHGGEILYENKGKDGGKGSKVSFSLPL</sequence>
<keyword evidence="4" id="KW-1003">Cell membrane</keyword>
<dbReference type="PANTHER" id="PTHR45528:SF1">
    <property type="entry name" value="SENSOR HISTIDINE KINASE CPXA"/>
    <property type="match status" value="1"/>
</dbReference>
<reference evidence="17 18" key="1">
    <citation type="submission" date="2018-11" db="EMBL/GenBank/DDBJ databases">
        <title>Genomic Encyclopedia of Type Strains, Phase IV (KMG-IV): sequencing the most valuable type-strain genomes for metagenomic binning, comparative biology and taxonomic classification.</title>
        <authorList>
            <person name="Goeker M."/>
        </authorList>
    </citation>
    <scope>NUCLEOTIDE SEQUENCE [LARGE SCALE GENOMIC DNA]</scope>
    <source>
        <strain evidence="17 18">DSM 26537</strain>
    </source>
</reference>
<feature type="transmembrane region" description="Helical" evidence="14">
    <location>
        <begin position="152"/>
        <end position="173"/>
    </location>
</feature>
<dbReference type="GO" id="GO:0000155">
    <property type="term" value="F:phosphorelay sensor kinase activity"/>
    <property type="evidence" value="ECO:0007669"/>
    <property type="project" value="InterPro"/>
</dbReference>
<dbReference type="SMART" id="SM00387">
    <property type="entry name" value="HATPase_c"/>
    <property type="match status" value="1"/>
</dbReference>
<keyword evidence="18" id="KW-1185">Reference proteome</keyword>
<evidence type="ECO:0000256" key="2">
    <source>
        <dbReference type="ARBA" id="ARBA00004651"/>
    </source>
</evidence>
<evidence type="ECO:0000256" key="3">
    <source>
        <dbReference type="ARBA" id="ARBA00012438"/>
    </source>
</evidence>
<protein>
    <recommendedName>
        <fullName evidence="3">histidine kinase</fullName>
        <ecNumber evidence="3">2.7.13.3</ecNumber>
    </recommendedName>
</protein>
<dbReference type="InterPro" id="IPR036097">
    <property type="entry name" value="HisK_dim/P_sf"/>
</dbReference>
<evidence type="ECO:0000259" key="16">
    <source>
        <dbReference type="PROSITE" id="PS50885"/>
    </source>
</evidence>
<proteinExistence type="predicted"/>
<keyword evidence="7 14" id="KW-0812">Transmembrane</keyword>
<gene>
    <name evidence="17" type="ORF">EDD66_103301</name>
</gene>
<evidence type="ECO:0000256" key="8">
    <source>
        <dbReference type="ARBA" id="ARBA00022741"/>
    </source>
</evidence>
<dbReference type="CDD" id="cd00075">
    <property type="entry name" value="HATPase"/>
    <property type="match status" value="1"/>
</dbReference>
<dbReference type="InterPro" id="IPR050398">
    <property type="entry name" value="HssS/ArlS-like"/>
</dbReference>
<dbReference type="EC" id="2.7.13.3" evidence="3"/>
<feature type="transmembrane region" description="Helical" evidence="14">
    <location>
        <begin position="12"/>
        <end position="29"/>
    </location>
</feature>
<keyword evidence="8" id="KW-0547">Nucleotide-binding</keyword>
<dbReference type="InterPro" id="IPR003660">
    <property type="entry name" value="HAMP_dom"/>
</dbReference>
<dbReference type="InterPro" id="IPR004358">
    <property type="entry name" value="Sig_transdc_His_kin-like_C"/>
</dbReference>
<keyword evidence="11 14" id="KW-1133">Transmembrane helix</keyword>
<organism evidence="17 18">
    <name type="scientific">Mobilisporobacter senegalensis</name>
    <dbReference type="NCBI Taxonomy" id="1329262"/>
    <lineage>
        <taxon>Bacteria</taxon>
        <taxon>Bacillati</taxon>
        <taxon>Bacillota</taxon>
        <taxon>Clostridia</taxon>
        <taxon>Lachnospirales</taxon>
        <taxon>Lachnospiraceae</taxon>
        <taxon>Mobilisporobacter</taxon>
    </lineage>
</organism>
<evidence type="ECO:0000256" key="1">
    <source>
        <dbReference type="ARBA" id="ARBA00000085"/>
    </source>
</evidence>
<evidence type="ECO:0000256" key="7">
    <source>
        <dbReference type="ARBA" id="ARBA00022692"/>
    </source>
</evidence>
<feature type="domain" description="HAMP" evidence="16">
    <location>
        <begin position="180"/>
        <end position="237"/>
    </location>
</feature>
<evidence type="ECO:0000256" key="9">
    <source>
        <dbReference type="ARBA" id="ARBA00022777"/>
    </source>
</evidence>
<dbReference type="Gene3D" id="6.10.340.10">
    <property type="match status" value="1"/>
</dbReference>
<evidence type="ECO:0000259" key="15">
    <source>
        <dbReference type="PROSITE" id="PS50109"/>
    </source>
</evidence>
<evidence type="ECO:0000313" key="17">
    <source>
        <dbReference type="EMBL" id="ROR29364.1"/>
    </source>
</evidence>
<dbReference type="PROSITE" id="PS50109">
    <property type="entry name" value="HIS_KIN"/>
    <property type="match status" value="1"/>
</dbReference>
<feature type="domain" description="Histidine kinase" evidence="15">
    <location>
        <begin position="252"/>
        <end position="474"/>
    </location>
</feature>
<dbReference type="Pfam" id="PF00512">
    <property type="entry name" value="HisKA"/>
    <property type="match status" value="1"/>
</dbReference>
<comment type="caution">
    <text evidence="17">The sequence shown here is derived from an EMBL/GenBank/DDBJ whole genome shotgun (WGS) entry which is preliminary data.</text>
</comment>
<dbReference type="Gene3D" id="1.10.287.130">
    <property type="match status" value="1"/>
</dbReference>
<dbReference type="GO" id="GO:0005524">
    <property type="term" value="F:ATP binding"/>
    <property type="evidence" value="ECO:0007669"/>
    <property type="project" value="UniProtKB-KW"/>
</dbReference>